<organism evidence="1 2">
    <name type="scientific">Ekhidna lutea</name>
    <dbReference type="NCBI Taxonomy" id="447679"/>
    <lineage>
        <taxon>Bacteria</taxon>
        <taxon>Pseudomonadati</taxon>
        <taxon>Bacteroidota</taxon>
        <taxon>Cytophagia</taxon>
        <taxon>Cytophagales</taxon>
        <taxon>Reichenbachiellaceae</taxon>
        <taxon>Ekhidna</taxon>
    </lineage>
</organism>
<accession>A0A239K4A2</accession>
<sequence>MLISSALSFMGGLSFKASADRCKDKKYLGRLLFHFQLFDLFLQFSPLYNRNTNYNRPYNDYCNI</sequence>
<proteinExistence type="predicted"/>
<gene>
    <name evidence="1" type="ORF">SAMN05421640_2412</name>
</gene>
<dbReference type="AlphaFoldDB" id="A0A239K4A2"/>
<evidence type="ECO:0000313" key="2">
    <source>
        <dbReference type="Proteomes" id="UP000198393"/>
    </source>
</evidence>
<dbReference type="EMBL" id="FZPD01000004">
    <property type="protein sequence ID" value="SNT12975.1"/>
    <property type="molecule type" value="Genomic_DNA"/>
</dbReference>
<keyword evidence="2" id="KW-1185">Reference proteome</keyword>
<dbReference type="Proteomes" id="UP000198393">
    <property type="component" value="Unassembled WGS sequence"/>
</dbReference>
<reference evidence="1 2" key="1">
    <citation type="submission" date="2017-06" db="EMBL/GenBank/DDBJ databases">
        <authorList>
            <person name="Kim H.J."/>
            <person name="Triplett B.A."/>
        </authorList>
    </citation>
    <scope>NUCLEOTIDE SEQUENCE [LARGE SCALE GENOMIC DNA]</scope>
    <source>
        <strain evidence="1 2">DSM 19307</strain>
    </source>
</reference>
<name>A0A239K4A2_EKHLU</name>
<evidence type="ECO:0000313" key="1">
    <source>
        <dbReference type="EMBL" id="SNT12975.1"/>
    </source>
</evidence>
<protein>
    <submittedName>
        <fullName evidence="1">Uncharacterized protein</fullName>
    </submittedName>
</protein>